<dbReference type="EMBL" id="BQKY01000016">
    <property type="protein sequence ID" value="GJN94248.1"/>
    <property type="molecule type" value="Genomic_DNA"/>
</dbReference>
<dbReference type="Proteomes" id="UP001342314">
    <property type="component" value="Unassembled WGS sequence"/>
</dbReference>
<dbReference type="PANTHER" id="PTHR39336:SF1">
    <property type="entry name" value="PYRIDOXAMINE PHOSPHATE OXIDASE FAMILY PROTEIN (AFU_ORTHOLOGUE AFUA_6G11440)"/>
    <property type="match status" value="1"/>
</dbReference>
<dbReference type="PANTHER" id="PTHR39336">
    <property type="entry name" value="PYRIDOXAMINE PHOSPHATE OXIDASE FAMILY PROTEIN (AFU_ORTHOLOGUE AFUA_6G11440)"/>
    <property type="match status" value="1"/>
</dbReference>
<protein>
    <submittedName>
        <fullName evidence="1">Uncharacterized protein</fullName>
    </submittedName>
</protein>
<evidence type="ECO:0000313" key="2">
    <source>
        <dbReference type="Proteomes" id="UP001342314"/>
    </source>
</evidence>
<keyword evidence="2" id="KW-1185">Reference proteome</keyword>
<proteinExistence type="predicted"/>
<evidence type="ECO:0000313" key="1">
    <source>
        <dbReference type="EMBL" id="GJN94248.1"/>
    </source>
</evidence>
<organism evidence="1 2">
    <name type="scientific">Rhodotorula paludigena</name>
    <dbReference type="NCBI Taxonomy" id="86838"/>
    <lineage>
        <taxon>Eukaryota</taxon>
        <taxon>Fungi</taxon>
        <taxon>Dikarya</taxon>
        <taxon>Basidiomycota</taxon>
        <taxon>Pucciniomycotina</taxon>
        <taxon>Microbotryomycetes</taxon>
        <taxon>Sporidiobolales</taxon>
        <taxon>Sporidiobolaceae</taxon>
        <taxon>Rhodotorula</taxon>
    </lineage>
</organism>
<sequence length="195" mass="21693">MGAFYDEIPDNVVDWINGNETISHMREKGNGRLTVSARAIVWLDIERVGTSCGYSVPYYHYEGERDRLIKFFETKEAVDREFLDAQLASPDPLDPSITLAPADVKNSMRAYWKLKNAESVDGLPGLEAAGWPPEEGAIRKSRKGIAGAFARKTAGGMTALKAREGLEWLRGRDWRVEAALVVGILSGIYIGREYL</sequence>
<reference evidence="1 2" key="1">
    <citation type="submission" date="2021-12" db="EMBL/GenBank/DDBJ databases">
        <title>High titer production of polyol ester of fatty acids by Rhodotorula paludigena BS15 towards product separation-free biomass refinery.</title>
        <authorList>
            <person name="Mano J."/>
            <person name="Ono H."/>
            <person name="Tanaka T."/>
            <person name="Naito K."/>
            <person name="Sushida H."/>
            <person name="Ike M."/>
            <person name="Tokuyasu K."/>
            <person name="Kitaoka M."/>
        </authorList>
    </citation>
    <scope>NUCLEOTIDE SEQUENCE [LARGE SCALE GENOMIC DNA]</scope>
    <source>
        <strain evidence="1 2">BS15</strain>
    </source>
</reference>
<comment type="caution">
    <text evidence="1">The sequence shown here is derived from an EMBL/GenBank/DDBJ whole genome shotgun (WGS) entry which is preliminary data.</text>
</comment>
<name>A0AAV5GVI3_9BASI</name>
<dbReference type="AlphaFoldDB" id="A0AAV5GVI3"/>
<gene>
    <name evidence="1" type="ORF">Rhopal_007322-T1</name>
</gene>
<accession>A0AAV5GVI3</accession>